<name>A0A2H0UHL3_9BACT</name>
<dbReference type="EMBL" id="PFBG01000020">
    <property type="protein sequence ID" value="PIR85892.1"/>
    <property type="molecule type" value="Genomic_DNA"/>
</dbReference>
<evidence type="ECO:0000313" key="1">
    <source>
        <dbReference type="EMBL" id="PIR85892.1"/>
    </source>
</evidence>
<dbReference type="AlphaFoldDB" id="A0A2H0UHL3"/>
<dbReference type="Proteomes" id="UP000229612">
    <property type="component" value="Unassembled WGS sequence"/>
</dbReference>
<proteinExistence type="predicted"/>
<sequence>MKITENNLNAVAKLAHGPHWENGLPSVRAKLRLVVNSLIKQSSNDFPKDGKSLHTLLKKGSNTRIRKILREDEVTVEAFAFAIRDALS</sequence>
<gene>
    <name evidence="1" type="ORF">COU14_01855</name>
</gene>
<evidence type="ECO:0000313" key="2">
    <source>
        <dbReference type="Proteomes" id="UP000229612"/>
    </source>
</evidence>
<comment type="caution">
    <text evidence="1">The sequence shown here is derived from an EMBL/GenBank/DDBJ whole genome shotgun (WGS) entry which is preliminary data.</text>
</comment>
<accession>A0A2H0UHL3</accession>
<protein>
    <submittedName>
        <fullName evidence="1">Uncharacterized protein</fullName>
    </submittedName>
</protein>
<reference evidence="2" key="1">
    <citation type="submission" date="2017-09" db="EMBL/GenBank/DDBJ databases">
        <title>Depth-based differentiation of microbial function through sediment-hosted aquifers and enrichment of novel symbionts in the deep terrestrial subsurface.</title>
        <authorList>
            <person name="Probst A.J."/>
            <person name="Ladd B."/>
            <person name="Jarett J.K."/>
            <person name="Geller-Mcgrath D.E."/>
            <person name="Sieber C.M.K."/>
            <person name="Emerson J.B."/>
            <person name="Anantharaman K."/>
            <person name="Thomas B.C."/>
            <person name="Malmstrom R."/>
            <person name="Stieglmeier M."/>
            <person name="Klingl A."/>
            <person name="Woyke T."/>
            <person name="Ryan C.M."/>
            <person name="Banfield J.F."/>
        </authorList>
    </citation>
    <scope>NUCLEOTIDE SEQUENCE [LARGE SCALE GENOMIC DNA]</scope>
</reference>
<organism evidence="1 2">
    <name type="scientific">Candidatus Kaiserbacteria bacterium CG10_big_fil_rev_8_21_14_0_10_44_10</name>
    <dbReference type="NCBI Taxonomy" id="1974606"/>
    <lineage>
        <taxon>Bacteria</taxon>
        <taxon>Candidatus Kaiseribacteriota</taxon>
    </lineage>
</organism>